<dbReference type="Gene3D" id="1.25.40.420">
    <property type="match status" value="1"/>
</dbReference>
<dbReference type="PANTHER" id="PTHR46336:SF27">
    <property type="entry name" value="BTB DOMAIN-CONTAINING PROTEIN"/>
    <property type="match status" value="1"/>
</dbReference>
<dbReference type="Gramene" id="TraesJAG5B03G03001970.1">
    <property type="protein sequence ID" value="TraesJAG5B03G03001970.1"/>
    <property type="gene ID" value="TraesJAG5B03G03001970"/>
</dbReference>
<dbReference type="SMR" id="A0A3B6LX23"/>
<feature type="region of interest" description="Disordered" evidence="4">
    <location>
        <begin position="1"/>
        <end position="21"/>
    </location>
</feature>
<proteinExistence type="predicted"/>
<sequence>MAGGEEADTAGAPAEAEMDPGVSRGGGLPSFEFAFNSESFSDRVLRLEVVASNGVASDGVARGSLPDLAFHREELHKEDADGQSIDSSWTMVAMPVLRVKTIYISSVVLAANSPFFLKLFSNGMKESDQRYLTLRIADSGTEETVMMELLRFMYTGKLTATEPNLLLDILMAADKFEVLACMKRCSQLLTNLPMTRETALLYLDYPCSISVAAEIRHLTDAAKEFLANKYKVLDKFPHELMDMPLVGIEAIFSSSDLQISSEDAVYTFLVEWVCEQYLETEDRHKIWSSRLLPLLRFNHMSWKKLHEVLTCSDDCDDVDNEQTKKHITDALLHKAYPAHEQGALAADTATCCQVPQRAYMRKPLKVVEFDRPRPQVIVYLDLTREECSRLFPEGELFSQLFHLAGQNLYIMPTCEMDEQSKQYSFGLWLGIHDKPEGSACLTFKFEFAARTKSSGEFVRKLKDKAIFTGDCMEGCGDLFGVPWSTFMADDSLFIDGLLHLRAALTVVEQPEVQA</sequence>
<dbReference type="AlphaFoldDB" id="A0A3B6LX23"/>
<dbReference type="GO" id="GO:0005634">
    <property type="term" value="C:nucleus"/>
    <property type="evidence" value="ECO:0000318"/>
    <property type="project" value="GO_Central"/>
</dbReference>
<dbReference type="Gramene" id="TraesMAC5B03G03002370.1">
    <property type="protein sequence ID" value="TraesMAC5B03G03002370.1"/>
    <property type="gene ID" value="TraesMAC5B03G03002370"/>
</dbReference>
<evidence type="ECO:0000256" key="3">
    <source>
        <dbReference type="ARBA" id="ARBA00022786"/>
    </source>
</evidence>
<reference evidence="6" key="1">
    <citation type="submission" date="2018-08" db="EMBL/GenBank/DDBJ databases">
        <authorList>
            <person name="Rossello M."/>
        </authorList>
    </citation>
    <scope>NUCLEOTIDE SEQUENCE [LARGE SCALE GENOMIC DNA]</scope>
    <source>
        <strain evidence="6">cv. Chinese Spring</strain>
    </source>
</reference>
<dbReference type="SUPFAM" id="SSF54695">
    <property type="entry name" value="POZ domain"/>
    <property type="match status" value="1"/>
</dbReference>
<evidence type="ECO:0000259" key="5">
    <source>
        <dbReference type="PROSITE" id="PS50097"/>
    </source>
</evidence>
<evidence type="ECO:0000313" key="7">
    <source>
        <dbReference type="Proteomes" id="UP000019116"/>
    </source>
</evidence>
<dbReference type="Pfam" id="PF00651">
    <property type="entry name" value="BTB"/>
    <property type="match status" value="1"/>
</dbReference>
<comment type="pathway">
    <text evidence="2">Protein modification; protein ubiquitination.</text>
</comment>
<name>A0A3B6LX23_WHEAT</name>
<dbReference type="InterPro" id="IPR045890">
    <property type="entry name" value="POB1-like"/>
</dbReference>
<dbReference type="Gramene" id="TraesCS5B02G510800.2">
    <property type="protein sequence ID" value="TraesCS5B02G510800.2"/>
    <property type="gene ID" value="TraesCS5B02G510800"/>
</dbReference>
<dbReference type="Gramene" id="TraesLDM5B03G03007730.1">
    <property type="protein sequence ID" value="TraesLDM5B03G03007730.1"/>
    <property type="gene ID" value="TraesLDM5B03G03007730"/>
</dbReference>
<dbReference type="STRING" id="4565.A0A3B6LX23"/>
<dbReference type="InterPro" id="IPR011333">
    <property type="entry name" value="SKP1/BTB/POZ_sf"/>
</dbReference>
<dbReference type="EnsemblPlants" id="TraesCS5B02G510800.2">
    <property type="protein sequence ID" value="TraesCS5B02G510800.2"/>
    <property type="gene ID" value="TraesCS5B02G510800"/>
</dbReference>
<dbReference type="Gramene" id="TraesCS5B03G1239400.1">
    <property type="protein sequence ID" value="TraesCS5B03G1239400.1.CDS"/>
    <property type="gene ID" value="TraesCS5B03G1239400"/>
</dbReference>
<accession>A0A3B6LX23</accession>
<dbReference type="Proteomes" id="UP000019116">
    <property type="component" value="Chromosome 5B"/>
</dbReference>
<dbReference type="InterPro" id="IPR011705">
    <property type="entry name" value="BACK"/>
</dbReference>
<gene>
    <name evidence="6" type="primary">LOC123117597</name>
</gene>
<dbReference type="OMA" id="RESKQSH"/>
<dbReference type="GO" id="GO:0010114">
    <property type="term" value="P:response to red light"/>
    <property type="evidence" value="ECO:0000318"/>
    <property type="project" value="GO_Central"/>
</dbReference>
<dbReference type="FunFam" id="3.30.710.10:FF:000106">
    <property type="entry name" value="BTB/POZ domain-containing protein POB1"/>
    <property type="match status" value="1"/>
</dbReference>
<keyword evidence="7" id="KW-1185">Reference proteome</keyword>
<dbReference type="CDD" id="cd18186">
    <property type="entry name" value="BTB_POZ_ZBTB_KLHL-like"/>
    <property type="match status" value="1"/>
</dbReference>
<dbReference type="RefSeq" id="XP_044394252.1">
    <property type="nucleotide sequence ID" value="XM_044538317.1"/>
</dbReference>
<dbReference type="OrthoDB" id="668062at2759"/>
<organism evidence="6">
    <name type="scientific">Triticum aestivum</name>
    <name type="common">Wheat</name>
    <dbReference type="NCBI Taxonomy" id="4565"/>
    <lineage>
        <taxon>Eukaryota</taxon>
        <taxon>Viridiplantae</taxon>
        <taxon>Streptophyta</taxon>
        <taxon>Embryophyta</taxon>
        <taxon>Tracheophyta</taxon>
        <taxon>Spermatophyta</taxon>
        <taxon>Magnoliopsida</taxon>
        <taxon>Liliopsida</taxon>
        <taxon>Poales</taxon>
        <taxon>Poaceae</taxon>
        <taxon>BOP clade</taxon>
        <taxon>Pooideae</taxon>
        <taxon>Triticodae</taxon>
        <taxon>Triticeae</taxon>
        <taxon>Triticinae</taxon>
        <taxon>Triticum</taxon>
    </lineage>
</organism>
<evidence type="ECO:0000256" key="2">
    <source>
        <dbReference type="ARBA" id="ARBA00004906"/>
    </source>
</evidence>
<dbReference type="Gene3D" id="3.30.710.10">
    <property type="entry name" value="Potassium Channel Kv1.1, Chain A"/>
    <property type="match status" value="1"/>
</dbReference>
<dbReference type="GeneID" id="123117597"/>
<dbReference type="PROSITE" id="PS50097">
    <property type="entry name" value="BTB"/>
    <property type="match status" value="1"/>
</dbReference>
<evidence type="ECO:0000313" key="6">
    <source>
        <dbReference type="EnsemblPlants" id="TraesCS5B02G510800.2"/>
    </source>
</evidence>
<protein>
    <recommendedName>
        <fullName evidence="5">BTB domain-containing protein</fullName>
    </recommendedName>
</protein>
<dbReference type="SMART" id="SM00225">
    <property type="entry name" value="BTB"/>
    <property type="match status" value="1"/>
</dbReference>
<comment type="function">
    <text evidence="1">May act as a substrate-specific adapter of an E3 ubiquitin-protein ligase complex (CUL3-RBX1-BTB) which mediates the ubiquitination and subsequent proteasomal degradation of target proteins.</text>
</comment>
<dbReference type="FunFam" id="1.25.40.420:FF:000008">
    <property type="entry name" value="BTB/POZ domain-containing protein POB1"/>
    <property type="match status" value="1"/>
</dbReference>
<keyword evidence="3" id="KW-0833">Ubl conjugation pathway</keyword>
<dbReference type="Gramene" id="TraesKAR5B01G0445110.1">
    <property type="protein sequence ID" value="cds.TraesKAR5B01G0445110.1"/>
    <property type="gene ID" value="TraesKAR5B01G0445110"/>
</dbReference>
<evidence type="ECO:0000256" key="4">
    <source>
        <dbReference type="SAM" id="MobiDB-lite"/>
    </source>
</evidence>
<dbReference type="InterPro" id="IPR000210">
    <property type="entry name" value="BTB/POZ_dom"/>
</dbReference>
<dbReference type="Gramene" id="TraesSYM7B03G04015250.1">
    <property type="protein sequence ID" value="TraesSYM7B03G04015250.1"/>
    <property type="gene ID" value="TraesSYM7B03G04015250"/>
</dbReference>
<reference evidence="6" key="2">
    <citation type="submission" date="2018-10" db="UniProtKB">
        <authorList>
            <consortium name="EnsemblPlants"/>
        </authorList>
    </citation>
    <scope>IDENTIFICATION</scope>
</reference>
<feature type="domain" description="BTB" evidence="5">
    <location>
        <begin position="90"/>
        <end position="162"/>
    </location>
</feature>
<evidence type="ECO:0000256" key="1">
    <source>
        <dbReference type="ARBA" id="ARBA00002668"/>
    </source>
</evidence>
<dbReference type="Pfam" id="PF07707">
    <property type="entry name" value="BACK"/>
    <property type="match status" value="1"/>
</dbReference>
<dbReference type="PANTHER" id="PTHR46336">
    <property type="entry name" value="OS02G0260700 PROTEIN"/>
    <property type="match status" value="1"/>
</dbReference>